<evidence type="ECO:0000256" key="2">
    <source>
        <dbReference type="ARBA" id="ARBA00022692"/>
    </source>
</evidence>
<feature type="transmembrane region" description="Helical" evidence="5">
    <location>
        <begin position="216"/>
        <end position="236"/>
    </location>
</feature>
<feature type="transmembrane region" description="Helical" evidence="5">
    <location>
        <begin position="248"/>
        <end position="267"/>
    </location>
</feature>
<feature type="chain" id="PRO_5012938791" description="Bax inhibitor 1" evidence="7">
    <location>
        <begin position="23"/>
        <end position="316"/>
    </location>
</feature>
<evidence type="ECO:0008006" key="10">
    <source>
        <dbReference type="Google" id="ProtNLM"/>
    </source>
</evidence>
<evidence type="ECO:0000256" key="6">
    <source>
        <dbReference type="SAM" id="MobiDB-lite"/>
    </source>
</evidence>
<feature type="transmembrane region" description="Helical" evidence="5">
    <location>
        <begin position="287"/>
        <end position="310"/>
    </location>
</feature>
<dbReference type="OrthoDB" id="7933078at2759"/>
<evidence type="ECO:0000256" key="5">
    <source>
        <dbReference type="RuleBase" id="RU004379"/>
    </source>
</evidence>
<keyword evidence="9" id="KW-1185">Reference proteome</keyword>
<name>A0A1Z5JSV1_FISSO</name>
<keyword evidence="7" id="KW-0732">Signal</keyword>
<dbReference type="InterPro" id="IPR006214">
    <property type="entry name" value="Bax_inhibitor_1-related"/>
</dbReference>
<dbReference type="AlphaFoldDB" id="A0A1Z5JSV1"/>
<protein>
    <recommendedName>
        <fullName evidence="10">Bax inhibitor 1</fullName>
    </recommendedName>
</protein>
<comment type="caution">
    <text evidence="8">The sequence shown here is derived from an EMBL/GenBank/DDBJ whole genome shotgun (WGS) entry which is preliminary data.</text>
</comment>
<feature type="transmembrane region" description="Helical" evidence="5">
    <location>
        <begin position="185"/>
        <end position="204"/>
    </location>
</feature>
<keyword evidence="2 5" id="KW-0812">Transmembrane</keyword>
<evidence type="ECO:0000256" key="7">
    <source>
        <dbReference type="SAM" id="SignalP"/>
    </source>
</evidence>
<organism evidence="8 9">
    <name type="scientific">Fistulifera solaris</name>
    <name type="common">Oleaginous diatom</name>
    <dbReference type="NCBI Taxonomy" id="1519565"/>
    <lineage>
        <taxon>Eukaryota</taxon>
        <taxon>Sar</taxon>
        <taxon>Stramenopiles</taxon>
        <taxon>Ochrophyta</taxon>
        <taxon>Bacillariophyta</taxon>
        <taxon>Bacillariophyceae</taxon>
        <taxon>Bacillariophycidae</taxon>
        <taxon>Naviculales</taxon>
        <taxon>Naviculaceae</taxon>
        <taxon>Fistulifera</taxon>
    </lineage>
</organism>
<accession>A0A1Z5JSV1</accession>
<dbReference type="Proteomes" id="UP000198406">
    <property type="component" value="Unassembled WGS sequence"/>
</dbReference>
<dbReference type="FunCoup" id="A0A1Z5JSV1">
    <property type="interactions" value="19"/>
</dbReference>
<dbReference type="GO" id="GO:0016020">
    <property type="term" value="C:membrane"/>
    <property type="evidence" value="ECO:0007669"/>
    <property type="project" value="UniProtKB-SubCell"/>
</dbReference>
<feature type="signal peptide" evidence="7">
    <location>
        <begin position="1"/>
        <end position="22"/>
    </location>
</feature>
<reference evidence="8 9" key="1">
    <citation type="journal article" date="2015" name="Plant Cell">
        <title>Oil accumulation by the oleaginous diatom Fistulifera solaris as revealed by the genome and transcriptome.</title>
        <authorList>
            <person name="Tanaka T."/>
            <person name="Maeda Y."/>
            <person name="Veluchamy A."/>
            <person name="Tanaka M."/>
            <person name="Abida H."/>
            <person name="Marechal E."/>
            <person name="Bowler C."/>
            <person name="Muto M."/>
            <person name="Sunaga Y."/>
            <person name="Tanaka M."/>
            <person name="Yoshino T."/>
            <person name="Taniguchi T."/>
            <person name="Fukuda Y."/>
            <person name="Nemoto M."/>
            <person name="Matsumoto M."/>
            <person name="Wong P.S."/>
            <person name="Aburatani S."/>
            <person name="Fujibuchi W."/>
        </authorList>
    </citation>
    <scope>NUCLEOTIDE SEQUENCE [LARGE SCALE GENOMIC DNA]</scope>
    <source>
        <strain evidence="8 9">JPCC DA0580</strain>
    </source>
</reference>
<keyword evidence="4 5" id="KW-0472">Membrane</keyword>
<dbReference type="Pfam" id="PF01027">
    <property type="entry name" value="Bax1-I"/>
    <property type="match status" value="1"/>
</dbReference>
<evidence type="ECO:0000256" key="3">
    <source>
        <dbReference type="ARBA" id="ARBA00022989"/>
    </source>
</evidence>
<keyword evidence="3 5" id="KW-1133">Transmembrane helix</keyword>
<feature type="transmembrane region" description="Helical" evidence="5">
    <location>
        <begin position="93"/>
        <end position="114"/>
    </location>
</feature>
<feature type="transmembrane region" description="Helical" evidence="5">
    <location>
        <begin position="126"/>
        <end position="147"/>
    </location>
</feature>
<evidence type="ECO:0000313" key="8">
    <source>
        <dbReference type="EMBL" id="GAX17107.1"/>
    </source>
</evidence>
<feature type="region of interest" description="Disordered" evidence="6">
    <location>
        <begin position="47"/>
        <end position="68"/>
    </location>
</feature>
<dbReference type="PANTHER" id="PTHR23291:SF50">
    <property type="entry name" value="PROTEIN LIFEGUARD 4"/>
    <property type="match status" value="1"/>
</dbReference>
<evidence type="ECO:0000256" key="4">
    <source>
        <dbReference type="ARBA" id="ARBA00023136"/>
    </source>
</evidence>
<sequence length="316" mass="34967">MVCKAILCRLALLLFTFSGVKSQLFDPPTLGRISNNYFGSRTSYAVKPQPSRQQSNPRHGKPVATDQIGDQETRDMINSFLARESRNSFIAKVYGILAAQLIFTALSVTVFGTNPAIKRWILGSGLGIYAPLVCALISLCTVLVMTFSTHARRSSPLKYNLLALFTFGEAISVGFVTSFYKFRSVVTAMLATALATTAISVYTVRQKNPRYDLTQWGAALSSCGLVFVTLSFVKLLQSFGTIPTIIPLNDSLFAFLGACMFSFYLAHDTRLIVAGKHSKYRMNNEDYVFGAMTLYMDIISLFLQLLDLLADKDNKK</sequence>
<feature type="transmembrane region" description="Helical" evidence="5">
    <location>
        <begin position="159"/>
        <end position="180"/>
    </location>
</feature>
<proteinExistence type="inferred from homology"/>
<comment type="subcellular location">
    <subcellularLocation>
        <location evidence="1">Membrane</location>
        <topology evidence="1">Multi-pass membrane protein</topology>
    </subcellularLocation>
</comment>
<dbReference type="InParanoid" id="A0A1Z5JSV1"/>
<evidence type="ECO:0000256" key="1">
    <source>
        <dbReference type="ARBA" id="ARBA00004141"/>
    </source>
</evidence>
<evidence type="ECO:0000313" key="9">
    <source>
        <dbReference type="Proteomes" id="UP000198406"/>
    </source>
</evidence>
<dbReference type="PANTHER" id="PTHR23291">
    <property type="entry name" value="BAX INHIBITOR-RELATED"/>
    <property type="match status" value="1"/>
</dbReference>
<gene>
    <name evidence="8" type="ORF">FisN_5Hu493</name>
</gene>
<comment type="similarity">
    <text evidence="5">Belongs to the BI1 family.</text>
</comment>
<dbReference type="EMBL" id="BDSP01000111">
    <property type="protein sequence ID" value="GAX17107.1"/>
    <property type="molecule type" value="Genomic_DNA"/>
</dbReference>